<dbReference type="Proteomes" id="UP000887577">
    <property type="component" value="Unplaced"/>
</dbReference>
<feature type="signal peptide" evidence="2">
    <location>
        <begin position="1"/>
        <end position="21"/>
    </location>
</feature>
<dbReference type="Gene3D" id="1.20.140.150">
    <property type="match status" value="1"/>
</dbReference>
<feature type="transmembrane region" description="Helical" evidence="1">
    <location>
        <begin position="33"/>
        <end position="53"/>
    </location>
</feature>
<evidence type="ECO:0000313" key="3">
    <source>
        <dbReference type="Proteomes" id="UP000887577"/>
    </source>
</evidence>
<reference evidence="4" key="1">
    <citation type="submission" date="2022-11" db="UniProtKB">
        <authorList>
            <consortium name="WormBaseParasite"/>
        </authorList>
    </citation>
    <scope>IDENTIFICATION</scope>
</reference>
<feature type="chain" id="PRO_5036721180" evidence="2">
    <location>
        <begin position="22"/>
        <end position="142"/>
    </location>
</feature>
<accession>A0A914Y9L9</accession>
<feature type="transmembrane region" description="Helical" evidence="1">
    <location>
        <begin position="81"/>
        <end position="106"/>
    </location>
</feature>
<keyword evidence="1" id="KW-0472">Membrane</keyword>
<keyword evidence="1" id="KW-1133">Transmembrane helix</keyword>
<evidence type="ECO:0000256" key="2">
    <source>
        <dbReference type="SAM" id="SignalP"/>
    </source>
</evidence>
<evidence type="ECO:0000256" key="1">
    <source>
        <dbReference type="SAM" id="Phobius"/>
    </source>
</evidence>
<evidence type="ECO:0000313" key="4">
    <source>
        <dbReference type="WBParaSite" id="PSU_v2.g16129.t1"/>
    </source>
</evidence>
<keyword evidence="3" id="KW-1185">Reference proteome</keyword>
<sequence>MIAITIELFSILWSIIGFCSCRCCKECFHFALPGLSTAASAFLIAILIVFGINNSHAIEDFVKIYNIKLPKRATITNEISYSYYITVGALIFNFIAVGIGIFVSLWNHETNRAPWPPLKYKNSSEISLKKTNKKVNFKGINL</sequence>
<dbReference type="AlphaFoldDB" id="A0A914Y9L9"/>
<proteinExistence type="predicted"/>
<dbReference type="WBParaSite" id="PSU_v2.g16129.t1">
    <property type="protein sequence ID" value="PSU_v2.g16129.t1"/>
    <property type="gene ID" value="PSU_v2.g16129"/>
</dbReference>
<keyword evidence="2" id="KW-0732">Signal</keyword>
<name>A0A914Y9L9_9BILA</name>
<keyword evidence="1" id="KW-0812">Transmembrane</keyword>
<protein>
    <submittedName>
        <fullName evidence="4">Uncharacterized protein</fullName>
    </submittedName>
</protein>
<organism evidence="3 4">
    <name type="scientific">Panagrolaimus superbus</name>
    <dbReference type="NCBI Taxonomy" id="310955"/>
    <lineage>
        <taxon>Eukaryota</taxon>
        <taxon>Metazoa</taxon>
        <taxon>Ecdysozoa</taxon>
        <taxon>Nematoda</taxon>
        <taxon>Chromadorea</taxon>
        <taxon>Rhabditida</taxon>
        <taxon>Tylenchina</taxon>
        <taxon>Panagrolaimomorpha</taxon>
        <taxon>Panagrolaimoidea</taxon>
        <taxon>Panagrolaimidae</taxon>
        <taxon>Panagrolaimus</taxon>
    </lineage>
</organism>